<organism evidence="5 6">
    <name type="scientific">Plectus sambesii</name>
    <dbReference type="NCBI Taxonomy" id="2011161"/>
    <lineage>
        <taxon>Eukaryota</taxon>
        <taxon>Metazoa</taxon>
        <taxon>Ecdysozoa</taxon>
        <taxon>Nematoda</taxon>
        <taxon>Chromadorea</taxon>
        <taxon>Plectida</taxon>
        <taxon>Plectina</taxon>
        <taxon>Plectoidea</taxon>
        <taxon>Plectidae</taxon>
        <taxon>Plectus</taxon>
    </lineage>
</organism>
<keyword evidence="5" id="KW-1185">Reference proteome</keyword>
<evidence type="ECO:0000256" key="3">
    <source>
        <dbReference type="SAM" id="MobiDB-lite"/>
    </source>
</evidence>
<dbReference type="PROSITE" id="PS50102">
    <property type="entry name" value="RRM"/>
    <property type="match status" value="1"/>
</dbReference>
<dbReference type="InterPro" id="IPR035979">
    <property type="entry name" value="RBD_domain_sf"/>
</dbReference>
<dbReference type="GO" id="GO:1990904">
    <property type="term" value="C:ribonucleoprotein complex"/>
    <property type="evidence" value="ECO:0007669"/>
    <property type="project" value="TreeGrafter"/>
</dbReference>
<reference evidence="6" key="1">
    <citation type="submission" date="2022-11" db="UniProtKB">
        <authorList>
            <consortium name="WormBaseParasite"/>
        </authorList>
    </citation>
    <scope>IDENTIFICATION</scope>
</reference>
<sequence>MRSDSELNARSFSRDRDGDADERRQSIGGRRRSRSRSRSPYRRGLKRERRDSYSQNDRMVYISNIPYDVRWMEIKDLVREKAGEVVFVEILEDRFGKSKGAAVVEFRDKDSVQKCIDGLHRHQMKDRLVVAKEIRDPTAFFRKVKEDTGVDFLAPNGRLSRGSTGMGEEEEGCADLRSECRRLAPTTPSVSVLYSFANLASKDRCAIASLSLTYDPFSPVSFQLF</sequence>
<accession>A0A914UIV7</accession>
<evidence type="ECO:0000259" key="4">
    <source>
        <dbReference type="PROSITE" id="PS50102"/>
    </source>
</evidence>
<evidence type="ECO:0000313" key="5">
    <source>
        <dbReference type="Proteomes" id="UP000887566"/>
    </source>
</evidence>
<dbReference type="PANTHER" id="PTHR23003">
    <property type="entry name" value="RNA RECOGNITION MOTIF RRM DOMAIN CONTAINING PROTEIN"/>
    <property type="match status" value="1"/>
</dbReference>
<dbReference type="InterPro" id="IPR012677">
    <property type="entry name" value="Nucleotide-bd_a/b_plait_sf"/>
</dbReference>
<dbReference type="GO" id="GO:0005634">
    <property type="term" value="C:nucleus"/>
    <property type="evidence" value="ECO:0007669"/>
    <property type="project" value="TreeGrafter"/>
</dbReference>
<dbReference type="GO" id="GO:0003729">
    <property type="term" value="F:mRNA binding"/>
    <property type="evidence" value="ECO:0007669"/>
    <property type="project" value="TreeGrafter"/>
</dbReference>
<dbReference type="Proteomes" id="UP000887566">
    <property type="component" value="Unplaced"/>
</dbReference>
<feature type="region of interest" description="Disordered" evidence="3">
    <location>
        <begin position="1"/>
        <end position="51"/>
    </location>
</feature>
<dbReference type="WBParaSite" id="PSAMB.scaffold1037size36831.g10611.t1">
    <property type="protein sequence ID" value="PSAMB.scaffold1037size36831.g10611.t1"/>
    <property type="gene ID" value="PSAMB.scaffold1037size36831.g10611"/>
</dbReference>
<dbReference type="InterPro" id="IPR000504">
    <property type="entry name" value="RRM_dom"/>
</dbReference>
<dbReference type="InterPro" id="IPR050374">
    <property type="entry name" value="RRT5_SRSF_SR"/>
</dbReference>
<dbReference type="PANTHER" id="PTHR23003:SF3">
    <property type="entry name" value="FI21236P1-RELATED"/>
    <property type="match status" value="1"/>
</dbReference>
<feature type="compositionally biased region" description="Basic and acidic residues" evidence="3">
    <location>
        <begin position="1"/>
        <end position="25"/>
    </location>
</feature>
<dbReference type="Gene3D" id="3.30.70.330">
    <property type="match status" value="1"/>
</dbReference>
<dbReference type="AlphaFoldDB" id="A0A914UIV7"/>
<feature type="domain" description="RRM" evidence="4">
    <location>
        <begin position="58"/>
        <end position="136"/>
    </location>
</feature>
<evidence type="ECO:0000313" key="6">
    <source>
        <dbReference type="WBParaSite" id="PSAMB.scaffold1037size36831.g10611.t1"/>
    </source>
</evidence>
<dbReference type="Pfam" id="PF00076">
    <property type="entry name" value="RRM_1"/>
    <property type="match status" value="1"/>
</dbReference>
<evidence type="ECO:0000256" key="1">
    <source>
        <dbReference type="ARBA" id="ARBA00022884"/>
    </source>
</evidence>
<dbReference type="SMART" id="SM00360">
    <property type="entry name" value="RRM"/>
    <property type="match status" value="1"/>
</dbReference>
<evidence type="ECO:0000256" key="2">
    <source>
        <dbReference type="PROSITE-ProRule" id="PRU00176"/>
    </source>
</evidence>
<feature type="compositionally biased region" description="Basic residues" evidence="3">
    <location>
        <begin position="29"/>
        <end position="47"/>
    </location>
</feature>
<proteinExistence type="predicted"/>
<name>A0A914UIV7_9BILA</name>
<protein>
    <submittedName>
        <fullName evidence="6">RRM domain-containing protein</fullName>
    </submittedName>
</protein>
<dbReference type="SUPFAM" id="SSF54928">
    <property type="entry name" value="RNA-binding domain, RBD"/>
    <property type="match status" value="1"/>
</dbReference>
<dbReference type="GO" id="GO:0005737">
    <property type="term" value="C:cytoplasm"/>
    <property type="evidence" value="ECO:0007669"/>
    <property type="project" value="TreeGrafter"/>
</dbReference>
<keyword evidence="1 2" id="KW-0694">RNA-binding</keyword>